<name>A0A171PVM1_9VIRU</name>
<sequence length="277" mass="31830">MFNVYTISTNKMRYTPYMLLLIIVTFVTKCNGWAQNGHRVCAAVARAHIAPALLDHIESNLLKATLDEVSNDPDDIDVERRHLHWVNYVDKPSDGAQNVSSYLTSDCRIDNRECIVSAVHYICDLHQPLHVIPTTYANQSFARILWFHGFNYTLHQVWDELPEQLHLSYESHAKWLVKHHISPEMYVTMVKQTTVDKWIDTRAAAYETARKLNEKLVKCHTENNSERGRYICNLKFVFSARSTVDSSLASGGVRLAGYLKQSFKNKFDAKILSLTRA</sequence>
<dbReference type="GO" id="GO:0004519">
    <property type="term" value="F:endonuclease activity"/>
    <property type="evidence" value="ECO:0007669"/>
    <property type="project" value="UniProtKB-KW"/>
</dbReference>
<dbReference type="Gene3D" id="1.10.575.10">
    <property type="entry name" value="P1 Nuclease"/>
    <property type="match status" value="1"/>
</dbReference>
<dbReference type="InterPro" id="IPR003154">
    <property type="entry name" value="S1/P1nuclease"/>
</dbReference>
<dbReference type="InterPro" id="IPR008947">
    <property type="entry name" value="PLipase_C/P1_nuclease_dom_sf"/>
</dbReference>
<dbReference type="KEGG" id="vg:41900740"/>
<dbReference type="RefSeq" id="YP_009701604.1">
    <property type="nucleotide sequence ID" value="NC_044938.1"/>
</dbReference>
<dbReference type="PANTHER" id="PTHR33146">
    <property type="entry name" value="ENDONUCLEASE 4"/>
    <property type="match status" value="1"/>
</dbReference>
<keyword evidence="5" id="KW-1015">Disulfide bond</keyword>
<keyword evidence="1" id="KW-0540">Nuclease</keyword>
<dbReference type="GO" id="GO:0016788">
    <property type="term" value="F:hydrolase activity, acting on ester bonds"/>
    <property type="evidence" value="ECO:0007669"/>
    <property type="project" value="InterPro"/>
</dbReference>
<dbReference type="GO" id="GO:0046872">
    <property type="term" value="F:metal ion binding"/>
    <property type="evidence" value="ECO:0007669"/>
    <property type="project" value="UniProtKB-KW"/>
</dbReference>
<protein>
    <submittedName>
        <fullName evidence="7">Putative S1/P1 nuclease</fullName>
    </submittedName>
</protein>
<keyword evidence="6" id="KW-0325">Glycoprotein</keyword>
<organism evidence="7 8">
    <name type="scientific">Heliothis virescens ascovirus 3f</name>
    <dbReference type="NCBI Taxonomy" id="328614"/>
    <lineage>
        <taxon>Viruses</taxon>
        <taxon>Varidnaviria</taxon>
        <taxon>Bamfordvirae</taxon>
        <taxon>Nucleocytoviricota</taxon>
        <taxon>Megaviricetes</taxon>
        <taxon>Pimascovirales</taxon>
        <taxon>Pimascovirales incertae sedis</taxon>
        <taxon>Ascoviridae</taxon>
        <taxon>Ascovirus</taxon>
        <taxon>Ascovirus hvav3a</taxon>
    </lineage>
</organism>
<evidence type="ECO:0000256" key="5">
    <source>
        <dbReference type="ARBA" id="ARBA00023157"/>
    </source>
</evidence>
<proteinExistence type="predicted"/>
<evidence type="ECO:0000313" key="8">
    <source>
        <dbReference type="Proteomes" id="UP000232922"/>
    </source>
</evidence>
<dbReference type="SUPFAM" id="SSF48537">
    <property type="entry name" value="Phospholipase C/P1 nuclease"/>
    <property type="match status" value="1"/>
</dbReference>
<evidence type="ECO:0000256" key="4">
    <source>
        <dbReference type="ARBA" id="ARBA00022801"/>
    </source>
</evidence>
<dbReference type="PANTHER" id="PTHR33146:SF26">
    <property type="entry name" value="ENDONUCLEASE 4"/>
    <property type="match status" value="1"/>
</dbReference>
<keyword evidence="4" id="KW-0378">Hydrolase</keyword>
<evidence type="ECO:0000256" key="1">
    <source>
        <dbReference type="ARBA" id="ARBA00022722"/>
    </source>
</evidence>
<keyword evidence="2" id="KW-0479">Metal-binding</keyword>
<accession>A0A171PVM1</accession>
<dbReference type="Pfam" id="PF02265">
    <property type="entry name" value="S1-P1_nuclease"/>
    <property type="match status" value="1"/>
</dbReference>
<dbReference type="GO" id="GO:0006308">
    <property type="term" value="P:DNA catabolic process"/>
    <property type="evidence" value="ECO:0007669"/>
    <property type="project" value="InterPro"/>
</dbReference>
<evidence type="ECO:0000256" key="6">
    <source>
        <dbReference type="ARBA" id="ARBA00023180"/>
    </source>
</evidence>
<dbReference type="GeneID" id="41900740"/>
<dbReference type="EMBL" id="KJ755191">
    <property type="protein sequence ID" value="AJP09104.1"/>
    <property type="molecule type" value="Genomic_DNA"/>
</dbReference>
<evidence type="ECO:0000256" key="2">
    <source>
        <dbReference type="ARBA" id="ARBA00022723"/>
    </source>
</evidence>
<evidence type="ECO:0000313" key="7">
    <source>
        <dbReference type="EMBL" id="AJP09104.1"/>
    </source>
</evidence>
<reference evidence="8" key="1">
    <citation type="submission" date="2014-04" db="EMBL/GenBank/DDBJ databases">
        <authorList>
            <person name="Wei Y."/>
            <person name="Huang G."/>
            <person name="Cheng X."/>
        </authorList>
    </citation>
    <scope>NUCLEOTIDE SEQUENCE [LARGE SCALE GENOMIC DNA]</scope>
</reference>
<evidence type="ECO:0000256" key="3">
    <source>
        <dbReference type="ARBA" id="ARBA00022759"/>
    </source>
</evidence>
<dbReference type="GO" id="GO:0003676">
    <property type="term" value="F:nucleic acid binding"/>
    <property type="evidence" value="ECO:0007669"/>
    <property type="project" value="InterPro"/>
</dbReference>
<dbReference type="Proteomes" id="UP000232922">
    <property type="component" value="Genome"/>
</dbReference>
<keyword evidence="3" id="KW-0255">Endonuclease</keyword>